<evidence type="ECO:0000313" key="1">
    <source>
        <dbReference type="EMBL" id="KAJ8883805.1"/>
    </source>
</evidence>
<reference evidence="1 2" key="1">
    <citation type="submission" date="2023-02" db="EMBL/GenBank/DDBJ databases">
        <title>LHISI_Scaffold_Assembly.</title>
        <authorList>
            <person name="Stuart O.P."/>
            <person name="Cleave R."/>
            <person name="Magrath M.J.L."/>
            <person name="Mikheyev A.S."/>
        </authorList>
    </citation>
    <scope>NUCLEOTIDE SEQUENCE [LARGE SCALE GENOMIC DNA]</scope>
    <source>
        <strain evidence="1">Daus_M_001</strain>
        <tissue evidence="1">Leg muscle</tissue>
    </source>
</reference>
<keyword evidence="2" id="KW-1185">Reference proteome</keyword>
<protein>
    <submittedName>
        <fullName evidence="1">Uncharacterized protein</fullName>
    </submittedName>
</protein>
<evidence type="ECO:0000313" key="2">
    <source>
        <dbReference type="Proteomes" id="UP001159363"/>
    </source>
</evidence>
<accession>A0ABQ9HHQ6</accession>
<name>A0ABQ9HHQ6_9NEOP</name>
<dbReference type="InterPro" id="IPR011604">
    <property type="entry name" value="PDDEXK-like_dom_sf"/>
</dbReference>
<proteinExistence type="predicted"/>
<gene>
    <name evidence="1" type="ORF">PR048_015660</name>
</gene>
<organism evidence="1 2">
    <name type="scientific">Dryococelus australis</name>
    <dbReference type="NCBI Taxonomy" id="614101"/>
    <lineage>
        <taxon>Eukaryota</taxon>
        <taxon>Metazoa</taxon>
        <taxon>Ecdysozoa</taxon>
        <taxon>Arthropoda</taxon>
        <taxon>Hexapoda</taxon>
        <taxon>Insecta</taxon>
        <taxon>Pterygota</taxon>
        <taxon>Neoptera</taxon>
        <taxon>Polyneoptera</taxon>
        <taxon>Phasmatodea</taxon>
        <taxon>Verophasmatodea</taxon>
        <taxon>Anareolatae</taxon>
        <taxon>Phasmatidae</taxon>
        <taxon>Eurycanthinae</taxon>
        <taxon>Dryococelus</taxon>
    </lineage>
</organism>
<sequence>MEGHICATWLTASNFGTVCKRHTATASLVKKILFVQPPSSAAIQHGISSEEVALKEYETTHEVWLFRIFKKSLACCFTRRSCWGQRDCRGEMSVRGKRSYSEPGCQEPHESIILLHL</sequence>
<dbReference type="Proteomes" id="UP001159363">
    <property type="component" value="Chromosome 4"/>
</dbReference>
<comment type="caution">
    <text evidence="1">The sequence shown here is derived from an EMBL/GenBank/DDBJ whole genome shotgun (WGS) entry which is preliminary data.</text>
</comment>
<dbReference type="Gene3D" id="3.90.320.10">
    <property type="match status" value="1"/>
</dbReference>
<dbReference type="EMBL" id="JARBHB010000005">
    <property type="protein sequence ID" value="KAJ8883805.1"/>
    <property type="molecule type" value="Genomic_DNA"/>
</dbReference>